<dbReference type="VEuPathDB" id="FungiDB:RhiirFUN_014568"/>
<keyword evidence="2" id="KW-0067">ATP-binding</keyword>
<dbReference type="InterPro" id="IPR000719">
    <property type="entry name" value="Prot_kinase_dom"/>
</dbReference>
<dbReference type="GO" id="GO:0005524">
    <property type="term" value="F:ATP binding"/>
    <property type="evidence" value="ECO:0007669"/>
    <property type="project" value="UniProtKB-KW"/>
</dbReference>
<evidence type="ECO:0000256" key="2">
    <source>
        <dbReference type="ARBA" id="ARBA00022840"/>
    </source>
</evidence>
<reference evidence="4 5" key="1">
    <citation type="submission" date="2015-10" db="EMBL/GenBank/DDBJ databases">
        <title>Genome analyses suggest a sexual origin of heterokaryosis in a supposedly ancient asexual fungus.</title>
        <authorList>
            <person name="Ropars J."/>
            <person name="Sedzielewska K."/>
            <person name="Noel J."/>
            <person name="Charron P."/>
            <person name="Farinelli L."/>
            <person name="Marton T."/>
            <person name="Kruger M."/>
            <person name="Pelin A."/>
            <person name="Brachmann A."/>
            <person name="Corradi N."/>
        </authorList>
    </citation>
    <scope>NUCLEOTIDE SEQUENCE [LARGE SCALE GENOMIC DNA]</scope>
    <source>
        <strain evidence="4 5">A4</strain>
    </source>
</reference>
<sequence length="915" mass="107388">MDDGISNTSNIKSLKFPMIIKLCLGCKFKSNFFDWCCVCKVKHFKLSYNKFPSGNDEIDNLLKGYYCESGSSKGFIEWIPYDEFKDIIHTTINKETYSALLLKGSICGWDKDKFNWSRKIKKVTLVNCEHDIDFYRILKEKEKYKPYGISKDLTSHSYILVFDDEGYNQNLCIKCQILSSFFDWCKSCKLNHFQLNYGESPSGNDEIDKILKGYYCESARFIEWISYEEFKDITHNVVNKETYSALWLKGCIYDWNKDEFNWNRKIIKVVLAKSKCIISDLYGVLKKEEKYKLYGISKDPSSHSYILSCKLNHFKSNYGEFPSGNDEIDKFLKDNYCEVKSLKELIEWIPYDEFKNIRNITHINEVSLKYYSAIWNTSNNPPNWDRKNKNLKVILINSEDLGHIYKILKVGKYMYQPYGITKNPVSLNYLLIFEYSTDFLKLLNKPKDYQIIDISKDEKHKDNLITYYLKNISHFSYSYCKFKISFFNWCKSCKLNHFRFNYGEFPSGNDEIDNILKDNYCESNKISELIEWIPYNLFIDISYINQGGFSKVYSALWLNNNIYEWDHIESLEWKRHSGYRKVVLKVLESSCYNISGFLQEVQSYYKIGFSHKITKLYGISKEPNTQNYVLVLEYVNHGSLRSFLDKYNKYLITTYKIQILKNIAEGIKEIHLKSITHQDIHSDNILTKDFDRVKITDLGLSKFVSRDEKKENVYKVYGNLPYIAPEVLRGKQYTQKADIYAFGIIINEVFTGERPFHNVISNNLMLDICEDGLRPETRENTPKCLVHLLNKCWDATPLNRPTVDEIIQKLNHFETEDIIFEELRNYNNEVIKQYFESNSKSDHLKTSNSSKLHSTNPSNFTELLDCCISNENEEPGSASTSRNNYQVANSSNELVINNNSECYDCVIESNLLSGN</sequence>
<dbReference type="PANTHER" id="PTHR44329">
    <property type="entry name" value="SERINE/THREONINE-PROTEIN KINASE TNNI3K-RELATED"/>
    <property type="match status" value="1"/>
</dbReference>
<dbReference type="VEuPathDB" id="FungiDB:RhiirA1_471752"/>
<keyword evidence="5" id="KW-1185">Reference proteome</keyword>
<dbReference type="InterPro" id="IPR011009">
    <property type="entry name" value="Kinase-like_dom_sf"/>
</dbReference>
<evidence type="ECO:0000313" key="5">
    <source>
        <dbReference type="Proteomes" id="UP000234323"/>
    </source>
</evidence>
<organism evidence="4 5">
    <name type="scientific">Rhizophagus irregularis</name>
    <dbReference type="NCBI Taxonomy" id="588596"/>
    <lineage>
        <taxon>Eukaryota</taxon>
        <taxon>Fungi</taxon>
        <taxon>Fungi incertae sedis</taxon>
        <taxon>Mucoromycota</taxon>
        <taxon>Glomeromycotina</taxon>
        <taxon>Glomeromycetes</taxon>
        <taxon>Glomerales</taxon>
        <taxon>Glomeraceae</taxon>
        <taxon>Rhizophagus</taxon>
    </lineage>
</organism>
<dbReference type="SUPFAM" id="SSF56112">
    <property type="entry name" value="Protein kinase-like (PK-like)"/>
    <property type="match status" value="1"/>
</dbReference>
<comment type="caution">
    <text evidence="4">The sequence shown here is derived from an EMBL/GenBank/DDBJ whole genome shotgun (WGS) entry which is preliminary data.</text>
</comment>
<dbReference type="EMBL" id="LLXI01000713">
    <property type="protein sequence ID" value="PKY49187.1"/>
    <property type="molecule type" value="Genomic_DNA"/>
</dbReference>
<dbReference type="Proteomes" id="UP000234323">
    <property type="component" value="Unassembled WGS sequence"/>
</dbReference>
<evidence type="ECO:0000259" key="3">
    <source>
        <dbReference type="PROSITE" id="PS50011"/>
    </source>
</evidence>
<keyword evidence="4" id="KW-0418">Kinase</keyword>
<name>A0A2I1GRH2_9GLOM</name>
<dbReference type="PROSITE" id="PS50011">
    <property type="entry name" value="PROTEIN_KINASE_DOM"/>
    <property type="match status" value="1"/>
</dbReference>
<dbReference type="AlphaFoldDB" id="A0A2I1GRH2"/>
<dbReference type="InterPro" id="IPR051681">
    <property type="entry name" value="Ser/Thr_Kinases-Pseudokinases"/>
</dbReference>
<dbReference type="VEuPathDB" id="FungiDB:FUN_012559"/>
<feature type="domain" description="Protein kinase" evidence="3">
    <location>
        <begin position="538"/>
        <end position="814"/>
    </location>
</feature>
<protein>
    <submittedName>
        <fullName evidence="4">Kinase-like protein</fullName>
    </submittedName>
</protein>
<keyword evidence="4" id="KW-0808">Transferase</keyword>
<dbReference type="Gene3D" id="1.10.510.10">
    <property type="entry name" value="Transferase(Phosphotransferase) domain 1"/>
    <property type="match status" value="1"/>
</dbReference>
<keyword evidence="1" id="KW-0547">Nucleotide-binding</keyword>
<dbReference type="Pfam" id="PF07714">
    <property type="entry name" value="PK_Tyr_Ser-Thr"/>
    <property type="match status" value="1"/>
</dbReference>
<dbReference type="GO" id="GO:0004674">
    <property type="term" value="F:protein serine/threonine kinase activity"/>
    <property type="evidence" value="ECO:0007669"/>
    <property type="project" value="TreeGrafter"/>
</dbReference>
<accession>A0A2I1GRH2</accession>
<dbReference type="PANTHER" id="PTHR44329:SF298">
    <property type="entry name" value="MIXED LINEAGE KINASE DOMAIN-LIKE PROTEIN"/>
    <property type="match status" value="1"/>
</dbReference>
<evidence type="ECO:0000313" key="4">
    <source>
        <dbReference type="EMBL" id="PKY49187.1"/>
    </source>
</evidence>
<evidence type="ECO:0000256" key="1">
    <source>
        <dbReference type="ARBA" id="ARBA00022741"/>
    </source>
</evidence>
<gene>
    <name evidence="4" type="ORF">RhiirA4_465053</name>
</gene>
<proteinExistence type="predicted"/>
<dbReference type="InterPro" id="IPR001245">
    <property type="entry name" value="Ser-Thr/Tyr_kinase_cat_dom"/>
</dbReference>